<feature type="region of interest" description="Disordered" evidence="2">
    <location>
        <begin position="532"/>
        <end position="558"/>
    </location>
</feature>
<feature type="compositionally biased region" description="Polar residues" evidence="2">
    <location>
        <begin position="624"/>
        <end position="636"/>
    </location>
</feature>
<comment type="caution">
    <text evidence="5">The sequence shown here is derived from an EMBL/GenBank/DDBJ whole genome shotgun (WGS) entry which is preliminary data.</text>
</comment>
<keyword evidence="3" id="KW-1133">Transmembrane helix</keyword>
<feature type="transmembrane region" description="Helical" evidence="3">
    <location>
        <begin position="396"/>
        <end position="418"/>
    </location>
</feature>
<organism evidence="5 6">
    <name type="scientific">Patella caerulea</name>
    <name type="common">Rayed Mediterranean limpet</name>
    <dbReference type="NCBI Taxonomy" id="87958"/>
    <lineage>
        <taxon>Eukaryota</taxon>
        <taxon>Metazoa</taxon>
        <taxon>Spiralia</taxon>
        <taxon>Lophotrochozoa</taxon>
        <taxon>Mollusca</taxon>
        <taxon>Gastropoda</taxon>
        <taxon>Patellogastropoda</taxon>
        <taxon>Patelloidea</taxon>
        <taxon>Patellidae</taxon>
        <taxon>Patella</taxon>
    </lineage>
</organism>
<sequence>MAEKSLIQNHASGHEGGRPALNFPKDSKAAWIALGCGFCTQIIILGVLHAFGVFFIVFIRDFQTTKANAAWVGSIAYGLSMLTGPLAGIVINKFGHRVSMICGGLLCFIALLSSSFVNSLNHLFFTFSFIYGLGTCLCITPTMTLGQDYFEKYLSVSIGIITSGSSIGTLVMAPTSQALIDSVGWRNTFRIYAVACLLTSLFNFFVRPISNTKKTASETLRSSPLRRLIQELALWKNRVFIVWATGITLVMFGYYIPYVHLISFALDAGITPDQGSILIMVFGASTAIGRLTFGKIVQLGLLNRLHMHQLSMIVCGTATMFLPFIQSFGGLLSYVVFFGMVDGCFVVLLPLMTCSLVQADKAVLAWGFLSGTSSITFTLGPPIAGFIYDSLGSYNVAFHVASIPVIAGALVLFLIPWAQRTSITTCTMEAVGAVIETESDVDVDFITLSRSSSVVPRNQCSDATLASRLNDIRYYNTPSASPRSLRTISSRGISESRSSPRTPVKMIEIDYAMRALEQNDQLLSEMLEAASRRTADTNSTGRSITSSKGSSSRKSDIINISLSSNDGIRKQSTSSRSKKSYDNIGVQTDNISETSSNFFLPTAGNLHQTEAKQNNAPSIDGGSKMSNTSMLDSYTPGSIDQSVLEQIERLRDTISSPARAAELMEDPSPQWIESPEQSEAQTASKTSSPGKDVNSTPMHFVEALVPAETTSCALSPKTECLSSVLERSFAIQQTSSARDNINIKSEHDIFLMDPLSPPRAIPIGRPDQEASSNRLPNVTSPLSTNPFHVQPDCLSSEALYGTLTPVSLDDVTPVVADTRVTSHFQTNNTNSNITEHSLAKTETLQSKNPETKPNVEQTPPS</sequence>
<feature type="transmembrane region" description="Helical" evidence="3">
    <location>
        <begin position="98"/>
        <end position="117"/>
    </location>
</feature>
<protein>
    <recommendedName>
        <fullName evidence="4">Major facilitator superfamily (MFS) profile domain-containing protein</fullName>
    </recommendedName>
</protein>
<evidence type="ECO:0000259" key="4">
    <source>
        <dbReference type="PROSITE" id="PS50850"/>
    </source>
</evidence>
<feature type="compositionally biased region" description="Low complexity" evidence="2">
    <location>
        <begin position="486"/>
        <end position="501"/>
    </location>
</feature>
<dbReference type="EMBL" id="JAZGQO010000004">
    <property type="protein sequence ID" value="KAK6187631.1"/>
    <property type="molecule type" value="Genomic_DNA"/>
</dbReference>
<comment type="subcellular location">
    <subcellularLocation>
        <location evidence="1">Membrane</location>
        <topology evidence="1">Multi-pass membrane protein</topology>
    </subcellularLocation>
</comment>
<feature type="region of interest" description="Disordered" evidence="2">
    <location>
        <begin position="822"/>
        <end position="861"/>
    </location>
</feature>
<dbReference type="PANTHER" id="PTHR11360:SF284">
    <property type="entry name" value="EG:103B4.3 PROTEIN-RELATED"/>
    <property type="match status" value="1"/>
</dbReference>
<dbReference type="GO" id="GO:0008028">
    <property type="term" value="F:monocarboxylic acid transmembrane transporter activity"/>
    <property type="evidence" value="ECO:0007669"/>
    <property type="project" value="TreeGrafter"/>
</dbReference>
<dbReference type="Proteomes" id="UP001347796">
    <property type="component" value="Unassembled WGS sequence"/>
</dbReference>
<dbReference type="PANTHER" id="PTHR11360">
    <property type="entry name" value="MONOCARBOXYLATE TRANSPORTER"/>
    <property type="match status" value="1"/>
</dbReference>
<feature type="transmembrane region" description="Helical" evidence="3">
    <location>
        <begin position="305"/>
        <end position="325"/>
    </location>
</feature>
<dbReference type="InterPro" id="IPR011701">
    <property type="entry name" value="MFS"/>
</dbReference>
<evidence type="ECO:0000313" key="5">
    <source>
        <dbReference type="EMBL" id="KAK6187631.1"/>
    </source>
</evidence>
<evidence type="ECO:0000256" key="3">
    <source>
        <dbReference type="SAM" id="Phobius"/>
    </source>
</evidence>
<dbReference type="InterPro" id="IPR020846">
    <property type="entry name" value="MFS_dom"/>
</dbReference>
<dbReference type="CDD" id="cd17352">
    <property type="entry name" value="MFS_MCT_SLC16"/>
    <property type="match status" value="1"/>
</dbReference>
<feature type="transmembrane region" description="Helical" evidence="3">
    <location>
        <begin position="123"/>
        <end position="146"/>
    </location>
</feature>
<feature type="region of interest" description="Disordered" evidence="2">
    <location>
        <begin position="666"/>
        <end position="696"/>
    </location>
</feature>
<keyword evidence="3" id="KW-0472">Membrane</keyword>
<feature type="compositionally biased region" description="Polar residues" evidence="2">
    <location>
        <begin position="822"/>
        <end position="848"/>
    </location>
</feature>
<feature type="compositionally biased region" description="Polar residues" evidence="2">
    <location>
        <begin position="675"/>
        <end position="696"/>
    </location>
</feature>
<feature type="transmembrane region" description="Helical" evidence="3">
    <location>
        <begin position="276"/>
        <end position="293"/>
    </location>
</feature>
<keyword evidence="6" id="KW-1185">Reference proteome</keyword>
<dbReference type="Pfam" id="PF07690">
    <property type="entry name" value="MFS_1"/>
    <property type="match status" value="1"/>
</dbReference>
<feature type="region of interest" description="Disordered" evidence="2">
    <location>
        <begin position="479"/>
        <end position="501"/>
    </location>
</feature>
<dbReference type="InterPro" id="IPR036259">
    <property type="entry name" value="MFS_trans_sf"/>
</dbReference>
<dbReference type="PROSITE" id="PS50850">
    <property type="entry name" value="MFS"/>
    <property type="match status" value="1"/>
</dbReference>
<proteinExistence type="predicted"/>
<name>A0AAN8Q4W2_PATCE</name>
<gene>
    <name evidence="5" type="ORF">SNE40_005611</name>
</gene>
<evidence type="ECO:0000256" key="1">
    <source>
        <dbReference type="ARBA" id="ARBA00004141"/>
    </source>
</evidence>
<keyword evidence="3" id="KW-0812">Transmembrane</keyword>
<dbReference type="SUPFAM" id="SSF103473">
    <property type="entry name" value="MFS general substrate transporter"/>
    <property type="match status" value="1"/>
</dbReference>
<feature type="transmembrane region" description="Helical" evidence="3">
    <location>
        <begin position="153"/>
        <end position="173"/>
    </location>
</feature>
<feature type="transmembrane region" description="Helical" evidence="3">
    <location>
        <begin position="189"/>
        <end position="206"/>
    </location>
</feature>
<feature type="transmembrane region" description="Helical" evidence="3">
    <location>
        <begin position="31"/>
        <end position="59"/>
    </location>
</feature>
<dbReference type="Gene3D" id="1.20.1250.20">
    <property type="entry name" value="MFS general substrate transporter like domains"/>
    <property type="match status" value="1"/>
</dbReference>
<reference evidence="5 6" key="1">
    <citation type="submission" date="2024-01" db="EMBL/GenBank/DDBJ databases">
        <title>The genome of the rayed Mediterranean limpet Patella caerulea (Linnaeus, 1758).</title>
        <authorList>
            <person name="Anh-Thu Weber A."/>
            <person name="Halstead-Nussloch G."/>
        </authorList>
    </citation>
    <scope>NUCLEOTIDE SEQUENCE [LARGE SCALE GENOMIC DNA]</scope>
    <source>
        <strain evidence="5">AATW-2023a</strain>
        <tissue evidence="5">Whole specimen</tissue>
    </source>
</reference>
<dbReference type="GO" id="GO:0016020">
    <property type="term" value="C:membrane"/>
    <property type="evidence" value="ECO:0007669"/>
    <property type="project" value="UniProtKB-SubCell"/>
</dbReference>
<feature type="compositionally biased region" description="Low complexity" evidence="2">
    <location>
        <begin position="539"/>
        <end position="558"/>
    </location>
</feature>
<feature type="transmembrane region" description="Helical" evidence="3">
    <location>
        <begin position="239"/>
        <end position="256"/>
    </location>
</feature>
<feature type="region of interest" description="Disordered" evidence="2">
    <location>
        <begin position="610"/>
        <end position="636"/>
    </location>
</feature>
<evidence type="ECO:0000313" key="6">
    <source>
        <dbReference type="Proteomes" id="UP001347796"/>
    </source>
</evidence>
<dbReference type="InterPro" id="IPR050327">
    <property type="entry name" value="Proton-linked_MCT"/>
</dbReference>
<feature type="transmembrane region" description="Helical" evidence="3">
    <location>
        <begin position="363"/>
        <end position="384"/>
    </location>
</feature>
<dbReference type="AlphaFoldDB" id="A0AAN8Q4W2"/>
<evidence type="ECO:0000256" key="2">
    <source>
        <dbReference type="SAM" id="MobiDB-lite"/>
    </source>
</evidence>
<feature type="domain" description="Major facilitator superfamily (MFS) profile" evidence="4">
    <location>
        <begin position="30"/>
        <end position="419"/>
    </location>
</feature>
<feature type="transmembrane region" description="Helical" evidence="3">
    <location>
        <begin position="71"/>
        <end position="91"/>
    </location>
</feature>
<accession>A0AAN8Q4W2</accession>
<feature type="transmembrane region" description="Helical" evidence="3">
    <location>
        <begin position="331"/>
        <end position="351"/>
    </location>
</feature>